<dbReference type="SUPFAM" id="SSF57667">
    <property type="entry name" value="beta-beta-alpha zinc fingers"/>
    <property type="match status" value="6"/>
</dbReference>
<protein>
    <submittedName>
        <fullName evidence="3">Zinc finger protein 346</fullName>
    </submittedName>
</protein>
<dbReference type="Pfam" id="PF12874">
    <property type="entry name" value="zf-met"/>
    <property type="match status" value="6"/>
</dbReference>
<dbReference type="InterPro" id="IPR036236">
    <property type="entry name" value="Znf_C2H2_sf"/>
</dbReference>
<feature type="compositionally biased region" description="Basic and acidic residues" evidence="1">
    <location>
        <begin position="395"/>
        <end position="406"/>
    </location>
</feature>
<reference evidence="3" key="1">
    <citation type="submission" date="2015-06" db="UniProtKB">
        <authorList>
            <consortium name="EnsemblPlants"/>
        </authorList>
    </citation>
    <scope>IDENTIFICATION</scope>
</reference>
<dbReference type="PANTHER" id="PTHR47487">
    <property type="entry name" value="OS06G0651300 PROTEIN-RELATED"/>
    <property type="match status" value="1"/>
</dbReference>
<dbReference type="InterPro" id="IPR013087">
    <property type="entry name" value="Znf_C2H2_type"/>
</dbReference>
<feature type="domain" description="C2H2-type" evidence="2">
    <location>
        <begin position="1214"/>
        <end position="1236"/>
    </location>
</feature>
<feature type="region of interest" description="Disordered" evidence="1">
    <location>
        <begin position="508"/>
        <end position="552"/>
    </location>
</feature>
<feature type="compositionally biased region" description="Basic and acidic residues" evidence="1">
    <location>
        <begin position="448"/>
        <end position="469"/>
    </location>
</feature>
<dbReference type="SMART" id="SM00355">
    <property type="entry name" value="ZnF_C2H2"/>
    <property type="match status" value="7"/>
</dbReference>
<dbReference type="GO" id="GO:0003676">
    <property type="term" value="F:nucleic acid binding"/>
    <property type="evidence" value="ECO:0007669"/>
    <property type="project" value="InterPro"/>
</dbReference>
<name>N1QPU9_AEGTA</name>
<feature type="region of interest" description="Disordered" evidence="1">
    <location>
        <begin position="395"/>
        <end position="469"/>
    </location>
</feature>
<sequence length="1311" mass="145629">MVALVFRREQLLHELHKERIRHDMILCELAQTERAMTACLAGLGALRGLPLMTPREEVMYRTPRSCEEAYWWYRSPSGQVIPPVYPHVERSPSPVPQRRPVDDAEQHERGSSSRPVVATPSAFPEVELFRSLSKDPAVEEALVPAVTNVVAKPAEPALLRKQVAIESRVAVDHEHVAGLKHRHAVQLMENGIQTSEQLKRAAIGQESKAGSKDSHAVQLMENGIQTSEQLKRAAIGQESKAGSKDSHAVQLMESGTQISQQLNHVAVGQGSKAQAKDSHPVQLMESGIQINEQLKRASIGQGSKAEVKDNHATQLMESGIERSKQLKRAAVGREIKAEVKDNHALQLMESELQRTEQPLAAVGKEQEAGLKGSHAVQLLASGIQISEELKRAAVGQERKSEAKDSHVAPLMENKIQRSEQPKRENFGQEREAVAKDGNAVKLTVNRIQRSEQPKRDVSGQQHEAEEKDRHAVKLMEESGIQGSEQPKPAKPTMKDCIDERRQLPHQHALAGKKSPFNEQKRPAFNEPNTQTTPSGVKRRPVFGPVVTTPSPKRQKPLEEWNCTLCQVNLTREEDLMQHKAGELHRLNLETLRSRQKAFGFDLRNHLKGSSHQESAQALHTEAGSHHLKGRSHQESAQTRQAGGGNEEGKRFVDRRGTEGPKEQFVRRFPFCNLCKVECTSEKFSWVQMQATGHCFDSNHCHSYLLLAVSRSLATLLFVSVFLGSDAGHRPLLRFQAKNSGTCTVGIPYNLLEKSFASFFRQKKGDTQTSIFNTEAGDPMLVMRDALLSQLQKDRLRQEIIVAELAKIERAMALRAATGGQQATPTPAGECLTTCEDKYKTRILGWREYKIERAMALRAATGGQQATPTAAGECLTTCDGKVARQNAVSDEQRLPGSNEEFSNLKIGGEYVFSLVSRIRGYDPKVLFLGHKPQSGDNDPPNLGRSGFYLVFHKWVQAVPQSKTSVAEKWELTGITIPVKKPKTPMKWNCTVCEVQATSEQNLQQHYAGQKHLLNVATLDQRATASGQKATTAAEPSLGTEQKKTSSIKWSCNTCQATGSGQSGLEAHLKGKRHRQNISATSMPKNVAAGEAKSHAINVPKRSEKPPSAWSCSICQAICTSESDLNSHLRGIRHQAKVQSLLEGKSMARKEKLNPDSRWACRICQAQCTCESDLENHLAGKRHQLNIQVLSAKTKEEKNNAPQMAKNQKPPSEWNCTMCEAECNSKSQFEDHCRSSRHQQKIEEVLGKGKTVKASSRKAANELLSDCSNRKNANSEKLEKRQIVYFCEQCNSGTMLIQHRAGKKHREKLDEKK</sequence>
<dbReference type="Gene3D" id="3.30.160.60">
    <property type="entry name" value="Classic Zinc Finger"/>
    <property type="match status" value="5"/>
</dbReference>
<dbReference type="PANTHER" id="PTHR47487:SF17">
    <property type="entry name" value="C2H2-TYPE DOMAIN-CONTAINING PROTEIN"/>
    <property type="match status" value="1"/>
</dbReference>
<evidence type="ECO:0000259" key="2">
    <source>
        <dbReference type="PROSITE" id="PS00028"/>
    </source>
</evidence>
<dbReference type="EnsemblPlants" id="EMT02027">
    <property type="protein sequence ID" value="EMT02027"/>
    <property type="gene ID" value="F775_00497"/>
</dbReference>
<feature type="compositionally biased region" description="Basic and acidic residues" evidence="1">
    <location>
        <begin position="99"/>
        <end position="111"/>
    </location>
</feature>
<feature type="domain" description="C2H2-type" evidence="2">
    <location>
        <begin position="1110"/>
        <end position="1132"/>
    </location>
</feature>
<feature type="region of interest" description="Disordered" evidence="1">
    <location>
        <begin position="84"/>
        <end position="117"/>
    </location>
</feature>
<organism evidence="3">
    <name type="scientific">Aegilops tauschii</name>
    <name type="common">Tausch's goatgrass</name>
    <name type="synonym">Aegilops squarrosa</name>
    <dbReference type="NCBI Taxonomy" id="37682"/>
    <lineage>
        <taxon>Eukaryota</taxon>
        <taxon>Viridiplantae</taxon>
        <taxon>Streptophyta</taxon>
        <taxon>Embryophyta</taxon>
        <taxon>Tracheophyta</taxon>
        <taxon>Spermatophyta</taxon>
        <taxon>Magnoliopsida</taxon>
        <taxon>Liliopsida</taxon>
        <taxon>Poales</taxon>
        <taxon>Poaceae</taxon>
        <taxon>BOP clade</taxon>
        <taxon>Pooideae</taxon>
        <taxon>Triticodae</taxon>
        <taxon>Triticeae</taxon>
        <taxon>Triticinae</taxon>
        <taxon>Aegilops</taxon>
    </lineage>
</organism>
<accession>N1QPU9</accession>
<feature type="compositionally biased region" description="Polar residues" evidence="1">
    <location>
        <begin position="608"/>
        <end position="617"/>
    </location>
</feature>
<evidence type="ECO:0000256" key="1">
    <source>
        <dbReference type="SAM" id="MobiDB-lite"/>
    </source>
</evidence>
<dbReference type="PROSITE" id="PS00028">
    <property type="entry name" value="ZINC_FINGER_C2H2_1"/>
    <property type="match status" value="3"/>
</dbReference>
<dbReference type="SMART" id="SM00451">
    <property type="entry name" value="ZnF_U1"/>
    <property type="match status" value="7"/>
</dbReference>
<proteinExistence type="predicted"/>
<feature type="domain" description="C2H2-type" evidence="2">
    <location>
        <begin position="562"/>
        <end position="584"/>
    </location>
</feature>
<feature type="compositionally biased region" description="Basic and acidic residues" evidence="1">
    <location>
        <begin position="646"/>
        <end position="657"/>
    </location>
</feature>
<evidence type="ECO:0000313" key="3">
    <source>
        <dbReference type="EnsemblPlants" id="EMT02027"/>
    </source>
</evidence>
<dbReference type="GO" id="GO:0008270">
    <property type="term" value="F:zinc ion binding"/>
    <property type="evidence" value="ECO:0007669"/>
    <property type="project" value="InterPro"/>
</dbReference>
<feature type="compositionally biased region" description="Basic and acidic residues" evidence="1">
    <location>
        <begin position="414"/>
        <end position="434"/>
    </location>
</feature>
<dbReference type="InterPro" id="IPR003604">
    <property type="entry name" value="Matrin/U1-like-C_Znf_C2H2"/>
</dbReference>
<feature type="region of interest" description="Disordered" evidence="1">
    <location>
        <begin position="608"/>
        <end position="657"/>
    </location>
</feature>